<feature type="domain" description="Death" evidence="2">
    <location>
        <begin position="556"/>
        <end position="628"/>
    </location>
</feature>
<proteinExistence type="predicted"/>
<evidence type="ECO:0000259" key="2">
    <source>
        <dbReference type="PROSITE" id="PS50017"/>
    </source>
</evidence>
<dbReference type="Gene3D" id="1.10.533.10">
    <property type="entry name" value="Death Domain, Fas"/>
    <property type="match status" value="1"/>
</dbReference>
<reference evidence="3 4" key="1">
    <citation type="submission" date="2022-05" db="EMBL/GenBank/DDBJ databases">
        <authorList>
            <consortium name="Genoscope - CEA"/>
            <person name="William W."/>
        </authorList>
    </citation>
    <scope>NUCLEOTIDE SEQUENCE [LARGE SCALE GENOMIC DNA]</scope>
</reference>
<evidence type="ECO:0000313" key="4">
    <source>
        <dbReference type="Proteomes" id="UP001159428"/>
    </source>
</evidence>
<dbReference type="Proteomes" id="UP001159428">
    <property type="component" value="Unassembled WGS sequence"/>
</dbReference>
<feature type="region of interest" description="Disordered" evidence="1">
    <location>
        <begin position="277"/>
        <end position="339"/>
    </location>
</feature>
<feature type="compositionally biased region" description="Polar residues" evidence="1">
    <location>
        <begin position="286"/>
        <end position="300"/>
    </location>
</feature>
<protein>
    <recommendedName>
        <fullName evidence="2">Death domain-containing protein</fullName>
    </recommendedName>
</protein>
<accession>A0AAU9Y401</accession>
<dbReference type="InterPro" id="IPR011029">
    <property type="entry name" value="DEATH-like_dom_sf"/>
</dbReference>
<dbReference type="InterPro" id="IPR000488">
    <property type="entry name" value="Death_dom"/>
</dbReference>
<dbReference type="PANTHER" id="PTHR15077:SF9">
    <property type="entry name" value="C-TERMINAL OF ROC (COR) DOMAIN-CONTAINING PROTEIN"/>
    <property type="match status" value="1"/>
</dbReference>
<dbReference type="Pfam" id="PF00531">
    <property type="entry name" value="Death"/>
    <property type="match status" value="1"/>
</dbReference>
<dbReference type="PANTHER" id="PTHR15077">
    <property type="entry name" value="FAS-ASSOCIATING DEATH DOMAIN-CONTAINING PROTEIN FADD"/>
    <property type="match status" value="1"/>
</dbReference>
<sequence>MQNHPVAFSFMTHRVAKDAVRFYDYSVTASGVHFSGMEVFQKNVYLLSKEESKTLTLSEIAELRKGKQYQSRVKFFQDMKDDDVRNLLENKFSPILSNKRFSCATRDGQTSARLNFHGEHRVWDGRTIKRKVQGGSALYLVLEDEPVFNSVSPARGTPSSLQGHLSSTSFYHNSKNGQTVSWTQTPQSATTVTSLKTTNSTENAVETTQWERDMNTNNPGWLGDNLNAPNSPDFLLETLVAGDISGTNEAPFKSIVLFLFYQLQNQIPSTATDALQSDDSALSSSGETVSQNGIFSAQETTQEDRVTKPIRLMEEDCLISDKSDSSGKSDSGIPSEASACPAQALNRPISLRIQDARMKPAEGPLQGGGLFRAVIDEELPRSMETGWATFGDKSVKVWVSRDGLSLFGEEIPRGDAPGPVTVTFATLNGECVAKTTSTYKKCENPMTWQITHFKRALDGVEECVKRLRSVAASCYESKKFAEENCHDSGVTQVVKAQLGEEGYFGDTEKSDTESEDSYRMDNNEVEIEEGCSSDKCSWKRRMTKDIMNGHLLHELIGNKWRDLARQLKFTEAVIGLIESDKGASTNECCIAVIVKWINQKGEDATVEKFAEALIEIGLRGVAEKLPCM</sequence>
<evidence type="ECO:0000256" key="1">
    <source>
        <dbReference type="SAM" id="MobiDB-lite"/>
    </source>
</evidence>
<dbReference type="SUPFAM" id="SSF47986">
    <property type="entry name" value="DEATH domain"/>
    <property type="match status" value="1"/>
</dbReference>
<feature type="compositionally biased region" description="Basic and acidic residues" evidence="1">
    <location>
        <begin position="302"/>
        <end position="327"/>
    </location>
</feature>
<dbReference type="SMART" id="SM00005">
    <property type="entry name" value="DEATH"/>
    <property type="match status" value="1"/>
</dbReference>
<dbReference type="CDD" id="cd01670">
    <property type="entry name" value="Death"/>
    <property type="match status" value="1"/>
</dbReference>
<comment type="caution">
    <text evidence="3">The sequence shown here is derived from an EMBL/GenBank/DDBJ whole genome shotgun (WGS) entry which is preliminary data.</text>
</comment>
<dbReference type="GO" id="GO:0007165">
    <property type="term" value="P:signal transduction"/>
    <property type="evidence" value="ECO:0007669"/>
    <property type="project" value="InterPro"/>
</dbReference>
<evidence type="ECO:0000313" key="3">
    <source>
        <dbReference type="EMBL" id="CAH3168207.1"/>
    </source>
</evidence>
<gene>
    <name evidence="3" type="ORF">PMEA_00008630</name>
</gene>
<keyword evidence="4" id="KW-1185">Reference proteome</keyword>
<dbReference type="EMBL" id="CALNXJ010000174">
    <property type="protein sequence ID" value="CAH3168207.1"/>
    <property type="molecule type" value="Genomic_DNA"/>
</dbReference>
<name>A0AAU9Y401_9CNID</name>
<dbReference type="PROSITE" id="PS50017">
    <property type="entry name" value="DEATH_DOMAIN"/>
    <property type="match status" value="1"/>
</dbReference>
<dbReference type="InterPro" id="IPR016729">
    <property type="entry name" value="FADD"/>
</dbReference>
<organism evidence="3 4">
    <name type="scientific">Pocillopora meandrina</name>
    <dbReference type="NCBI Taxonomy" id="46732"/>
    <lineage>
        <taxon>Eukaryota</taxon>
        <taxon>Metazoa</taxon>
        <taxon>Cnidaria</taxon>
        <taxon>Anthozoa</taxon>
        <taxon>Hexacorallia</taxon>
        <taxon>Scleractinia</taxon>
        <taxon>Astrocoeniina</taxon>
        <taxon>Pocilloporidae</taxon>
        <taxon>Pocillopora</taxon>
    </lineage>
</organism>
<dbReference type="AlphaFoldDB" id="A0AAU9Y401"/>